<protein>
    <submittedName>
        <fullName evidence="6">LacI family transcriptional regulator</fullName>
    </submittedName>
</protein>
<name>A0A2A9D374_9MICO</name>
<proteinExistence type="predicted"/>
<dbReference type="Proteomes" id="UP000224915">
    <property type="component" value="Unassembled WGS sequence"/>
</dbReference>
<dbReference type="PROSITE" id="PS00356">
    <property type="entry name" value="HTH_LACI_1"/>
    <property type="match status" value="1"/>
</dbReference>
<dbReference type="SMART" id="SM00354">
    <property type="entry name" value="HTH_LACI"/>
    <property type="match status" value="1"/>
</dbReference>
<dbReference type="PANTHER" id="PTHR30146">
    <property type="entry name" value="LACI-RELATED TRANSCRIPTIONAL REPRESSOR"/>
    <property type="match status" value="1"/>
</dbReference>
<dbReference type="InterPro" id="IPR010982">
    <property type="entry name" value="Lambda_DNA-bd_dom_sf"/>
</dbReference>
<evidence type="ECO:0000313" key="6">
    <source>
        <dbReference type="EMBL" id="PFG20841.1"/>
    </source>
</evidence>
<organism evidence="6 7">
    <name type="scientific">Serinibacter salmoneus</name>
    <dbReference type="NCBI Taxonomy" id="556530"/>
    <lineage>
        <taxon>Bacteria</taxon>
        <taxon>Bacillati</taxon>
        <taxon>Actinomycetota</taxon>
        <taxon>Actinomycetes</taxon>
        <taxon>Micrococcales</taxon>
        <taxon>Beutenbergiaceae</taxon>
        <taxon>Serinibacter</taxon>
    </lineage>
</organism>
<dbReference type="Pfam" id="PF00356">
    <property type="entry name" value="LacI"/>
    <property type="match status" value="1"/>
</dbReference>
<dbReference type="OrthoDB" id="4268837at2"/>
<dbReference type="SUPFAM" id="SSF47413">
    <property type="entry name" value="lambda repressor-like DNA-binding domains"/>
    <property type="match status" value="1"/>
</dbReference>
<keyword evidence="1" id="KW-0805">Transcription regulation</keyword>
<dbReference type="Gene3D" id="3.40.50.2300">
    <property type="match status" value="2"/>
</dbReference>
<evidence type="ECO:0000256" key="3">
    <source>
        <dbReference type="ARBA" id="ARBA00023163"/>
    </source>
</evidence>
<evidence type="ECO:0000256" key="1">
    <source>
        <dbReference type="ARBA" id="ARBA00023015"/>
    </source>
</evidence>
<dbReference type="EMBL" id="PDJD01000001">
    <property type="protein sequence ID" value="PFG20841.1"/>
    <property type="molecule type" value="Genomic_DNA"/>
</dbReference>
<comment type="caution">
    <text evidence="6">The sequence shown here is derived from an EMBL/GenBank/DDBJ whole genome shotgun (WGS) entry which is preliminary data.</text>
</comment>
<dbReference type="RefSeq" id="WP_098469762.1">
    <property type="nucleotide sequence ID" value="NZ_PDJD01000001.1"/>
</dbReference>
<keyword evidence="3" id="KW-0804">Transcription</keyword>
<feature type="domain" description="HTH lacI-type" evidence="5">
    <location>
        <begin position="15"/>
        <end position="69"/>
    </location>
</feature>
<feature type="region of interest" description="Disordered" evidence="4">
    <location>
        <begin position="1"/>
        <end position="33"/>
    </location>
</feature>
<dbReference type="Gene3D" id="1.10.260.40">
    <property type="entry name" value="lambda repressor-like DNA-binding domains"/>
    <property type="match status" value="1"/>
</dbReference>
<dbReference type="GO" id="GO:0003700">
    <property type="term" value="F:DNA-binding transcription factor activity"/>
    <property type="evidence" value="ECO:0007669"/>
    <property type="project" value="TreeGrafter"/>
</dbReference>
<evidence type="ECO:0000256" key="4">
    <source>
        <dbReference type="SAM" id="MobiDB-lite"/>
    </source>
</evidence>
<dbReference type="AlphaFoldDB" id="A0A2A9D374"/>
<dbReference type="PANTHER" id="PTHR30146:SF109">
    <property type="entry name" value="HTH-TYPE TRANSCRIPTIONAL REGULATOR GALS"/>
    <property type="match status" value="1"/>
</dbReference>
<keyword evidence="7" id="KW-1185">Reference proteome</keyword>
<dbReference type="InterPro" id="IPR028082">
    <property type="entry name" value="Peripla_BP_I"/>
</dbReference>
<evidence type="ECO:0000256" key="2">
    <source>
        <dbReference type="ARBA" id="ARBA00023125"/>
    </source>
</evidence>
<keyword evidence="2" id="KW-0238">DNA-binding</keyword>
<evidence type="ECO:0000313" key="7">
    <source>
        <dbReference type="Proteomes" id="UP000224915"/>
    </source>
</evidence>
<reference evidence="6 7" key="1">
    <citation type="submission" date="2017-10" db="EMBL/GenBank/DDBJ databases">
        <title>Sequencing the genomes of 1000 actinobacteria strains.</title>
        <authorList>
            <person name="Klenk H.-P."/>
        </authorList>
    </citation>
    <scope>NUCLEOTIDE SEQUENCE [LARGE SCALE GENOMIC DNA]</scope>
    <source>
        <strain evidence="6 7">DSM 21801</strain>
    </source>
</reference>
<sequence length="343" mass="36235">MAVGGEEGTVTGRAPTLDEVAREAGVSRSTASRAINGGERVSPKAQAAVDAAIARLGFSPNRAARALATSHTGSIALVIPEPDERFLTDPFLLGVLRGVNRGLVDSENQLVLLIAHEGQSPGRMASFLNAGHVDGAIVASPHRGDQIEETMRGSRPVVFIGRPFVSEGMSYVDVDNVEGGRLATQRLIDAGRRRIGTITGTLDMTAALDRLEGWRAALSAAGLPDDAVEGGQFGIEQAEAATHRLLDRVPDLDALFVASDTMAIGVRRALQARSLSVPGDIALIGFDNLGPAENMTPGLTTVDNPLLMMVQEATRILLDRIRDPQRPPEALVLPARLVERGSV</sequence>
<dbReference type="InterPro" id="IPR046335">
    <property type="entry name" value="LacI/GalR-like_sensor"/>
</dbReference>
<dbReference type="InterPro" id="IPR000843">
    <property type="entry name" value="HTH_LacI"/>
</dbReference>
<dbReference type="PROSITE" id="PS50932">
    <property type="entry name" value="HTH_LACI_2"/>
    <property type="match status" value="1"/>
</dbReference>
<gene>
    <name evidence="6" type="ORF">ATL40_2456</name>
</gene>
<dbReference type="CDD" id="cd01392">
    <property type="entry name" value="HTH_LacI"/>
    <property type="match status" value="1"/>
</dbReference>
<accession>A0A2A9D374</accession>
<evidence type="ECO:0000259" key="5">
    <source>
        <dbReference type="PROSITE" id="PS50932"/>
    </source>
</evidence>
<dbReference type="Pfam" id="PF13377">
    <property type="entry name" value="Peripla_BP_3"/>
    <property type="match status" value="1"/>
</dbReference>
<dbReference type="SUPFAM" id="SSF53822">
    <property type="entry name" value="Periplasmic binding protein-like I"/>
    <property type="match status" value="1"/>
</dbReference>
<dbReference type="CDD" id="cd06267">
    <property type="entry name" value="PBP1_LacI_sugar_binding-like"/>
    <property type="match status" value="1"/>
</dbReference>
<dbReference type="GO" id="GO:0000976">
    <property type="term" value="F:transcription cis-regulatory region binding"/>
    <property type="evidence" value="ECO:0007669"/>
    <property type="project" value="TreeGrafter"/>
</dbReference>